<gene>
    <name evidence="9" type="ORF">GCM10011594_29780</name>
</gene>
<comment type="cofactor">
    <cofactor evidence="6">
        <name>Zn(2+)</name>
        <dbReference type="ChEBI" id="CHEBI:29105"/>
    </cofactor>
    <text evidence="6">Binds 1 zinc ion per subunit.</text>
</comment>
<keyword evidence="1 6" id="KW-0645">Protease</keyword>
<evidence type="ECO:0000256" key="6">
    <source>
        <dbReference type="RuleBase" id="RU003983"/>
    </source>
</evidence>
<keyword evidence="5 6" id="KW-0482">Metalloprotease</keyword>
<dbReference type="AlphaFoldDB" id="A0A917WJ17"/>
<dbReference type="RefSeq" id="WP_188942818.1">
    <property type="nucleotide sequence ID" value="NZ_BMNA01000005.1"/>
</dbReference>
<proteinExistence type="inferred from homology"/>
<evidence type="ECO:0000256" key="5">
    <source>
        <dbReference type="ARBA" id="ARBA00023049"/>
    </source>
</evidence>
<evidence type="ECO:0000256" key="2">
    <source>
        <dbReference type="ARBA" id="ARBA00022723"/>
    </source>
</evidence>
<evidence type="ECO:0000256" key="7">
    <source>
        <dbReference type="SAM" id="Phobius"/>
    </source>
</evidence>
<evidence type="ECO:0000313" key="9">
    <source>
        <dbReference type="EMBL" id="GGM07842.1"/>
    </source>
</evidence>
<feature type="domain" description="Peptidase M48" evidence="8">
    <location>
        <begin position="122"/>
        <end position="191"/>
    </location>
</feature>
<dbReference type="InterPro" id="IPR052173">
    <property type="entry name" value="Beta-lactam_resp_regulator"/>
</dbReference>
<feature type="transmembrane region" description="Helical" evidence="7">
    <location>
        <begin position="81"/>
        <end position="102"/>
    </location>
</feature>
<dbReference type="GO" id="GO:0004222">
    <property type="term" value="F:metalloendopeptidase activity"/>
    <property type="evidence" value="ECO:0007669"/>
    <property type="project" value="InterPro"/>
</dbReference>
<keyword evidence="7" id="KW-0472">Membrane</keyword>
<reference evidence="9" key="1">
    <citation type="journal article" date="2014" name="Int. J. Syst. Evol. Microbiol.">
        <title>Complete genome sequence of Corynebacterium casei LMG S-19264T (=DSM 44701T), isolated from a smear-ripened cheese.</title>
        <authorList>
            <consortium name="US DOE Joint Genome Institute (JGI-PGF)"/>
            <person name="Walter F."/>
            <person name="Albersmeier A."/>
            <person name="Kalinowski J."/>
            <person name="Ruckert C."/>
        </authorList>
    </citation>
    <scope>NUCLEOTIDE SEQUENCE</scope>
    <source>
        <strain evidence="9">CGMCC 4.7308</strain>
    </source>
</reference>
<comment type="caution">
    <text evidence="9">The sequence shown here is derived from an EMBL/GenBank/DDBJ whole genome shotgun (WGS) entry which is preliminary data.</text>
</comment>
<name>A0A917WJ17_9ACTN</name>
<dbReference type="Gene3D" id="3.30.2010.10">
    <property type="entry name" value="Metalloproteases ('zincins'), catalytic domain"/>
    <property type="match status" value="1"/>
</dbReference>
<dbReference type="Proteomes" id="UP000655208">
    <property type="component" value="Unassembled WGS sequence"/>
</dbReference>
<evidence type="ECO:0000256" key="1">
    <source>
        <dbReference type="ARBA" id="ARBA00022670"/>
    </source>
</evidence>
<dbReference type="Pfam" id="PF01435">
    <property type="entry name" value="Peptidase_M48"/>
    <property type="match status" value="1"/>
</dbReference>
<dbReference type="EMBL" id="BMNA01000005">
    <property type="protein sequence ID" value="GGM07842.1"/>
    <property type="molecule type" value="Genomic_DNA"/>
</dbReference>
<sequence>MHYAVYFPLVFGAALGLLGPAAATRLPPRPATWLLTVGGLVAAGTTLLVLAILTATLIGGHSLLAGHLHWSPDVFDRSNPVPAVVGAAAALLLAVLAVRTAWAAVRSVVELRQAHRLARTLAPGDGELVVVTEPGPVALAVPGRPGRVVVSAELLRTFDAAERAVVLGHERSHLRHRHHLHHLAARVAAAAVPLLRGLPAATSLATERWADEDSTAQGPRPVVARALFEAAVRTRGAWPRRGACLSVASTDTDVRIRMMLAGPPRRRPLLLLTTVALLTLPVLAGGEALRDAHGLFREAALDAPMHSTPHPTSQR</sequence>
<accession>A0A917WJ17</accession>
<evidence type="ECO:0000313" key="10">
    <source>
        <dbReference type="Proteomes" id="UP000655208"/>
    </source>
</evidence>
<dbReference type="PANTHER" id="PTHR34978:SF3">
    <property type="entry name" value="SLR0241 PROTEIN"/>
    <property type="match status" value="1"/>
</dbReference>
<dbReference type="PANTHER" id="PTHR34978">
    <property type="entry name" value="POSSIBLE SENSOR-TRANSDUCER PROTEIN BLAR"/>
    <property type="match status" value="1"/>
</dbReference>
<keyword evidence="10" id="KW-1185">Reference proteome</keyword>
<organism evidence="9 10">
    <name type="scientific">Nakamurella endophytica</name>
    <dbReference type="NCBI Taxonomy" id="1748367"/>
    <lineage>
        <taxon>Bacteria</taxon>
        <taxon>Bacillati</taxon>
        <taxon>Actinomycetota</taxon>
        <taxon>Actinomycetes</taxon>
        <taxon>Nakamurellales</taxon>
        <taxon>Nakamurellaceae</taxon>
        <taxon>Nakamurella</taxon>
    </lineage>
</organism>
<keyword evidence="4 6" id="KW-0862">Zinc</keyword>
<dbReference type="GO" id="GO:0046872">
    <property type="term" value="F:metal ion binding"/>
    <property type="evidence" value="ECO:0007669"/>
    <property type="project" value="UniProtKB-KW"/>
</dbReference>
<protein>
    <submittedName>
        <fullName evidence="9">Peptidase M48</fullName>
    </submittedName>
</protein>
<evidence type="ECO:0000259" key="8">
    <source>
        <dbReference type="Pfam" id="PF01435"/>
    </source>
</evidence>
<evidence type="ECO:0000256" key="4">
    <source>
        <dbReference type="ARBA" id="ARBA00022833"/>
    </source>
</evidence>
<keyword evidence="2" id="KW-0479">Metal-binding</keyword>
<keyword evidence="7" id="KW-0812">Transmembrane</keyword>
<keyword evidence="7" id="KW-1133">Transmembrane helix</keyword>
<reference evidence="9" key="2">
    <citation type="submission" date="2020-09" db="EMBL/GenBank/DDBJ databases">
        <authorList>
            <person name="Sun Q."/>
            <person name="Zhou Y."/>
        </authorList>
    </citation>
    <scope>NUCLEOTIDE SEQUENCE</scope>
    <source>
        <strain evidence="9">CGMCC 4.7308</strain>
    </source>
</reference>
<keyword evidence="3 6" id="KW-0378">Hydrolase</keyword>
<dbReference type="InterPro" id="IPR001915">
    <property type="entry name" value="Peptidase_M48"/>
</dbReference>
<evidence type="ECO:0000256" key="3">
    <source>
        <dbReference type="ARBA" id="ARBA00022801"/>
    </source>
</evidence>
<comment type="similarity">
    <text evidence="6">Belongs to the peptidase M48 family.</text>
</comment>
<feature type="transmembrane region" description="Helical" evidence="7">
    <location>
        <begin position="33"/>
        <end position="60"/>
    </location>
</feature>
<dbReference type="GO" id="GO:0006508">
    <property type="term" value="P:proteolysis"/>
    <property type="evidence" value="ECO:0007669"/>
    <property type="project" value="UniProtKB-KW"/>
</dbReference>